<dbReference type="Proteomes" id="UP000019027">
    <property type="component" value="Chromosome"/>
</dbReference>
<dbReference type="HOGENOM" id="CLU_044556_1_0_2"/>
<feature type="binding site" evidence="2">
    <location>
        <position position="71"/>
    </location>
    <ligand>
        <name>Fe cation</name>
        <dbReference type="ChEBI" id="CHEBI:24875"/>
    </ligand>
</feature>
<dbReference type="STRING" id="582419.TES1_1498"/>
<keyword evidence="1" id="KW-0560">Oxidoreductase</keyword>
<dbReference type="PANTHER" id="PTHR43600">
    <property type="entry name" value="COENZYME F420 HYDROGENASE, SUBUNIT ALPHA"/>
    <property type="match status" value="1"/>
</dbReference>
<dbReference type="InterPro" id="IPR001501">
    <property type="entry name" value="Ni-dep_hyd_lsu"/>
</dbReference>
<feature type="binding site" evidence="2">
    <location>
        <position position="355"/>
    </location>
    <ligand>
        <name>Mg(2+)</name>
        <dbReference type="ChEBI" id="CHEBI:18420"/>
    </ligand>
</feature>
<dbReference type="GO" id="GO:0016151">
    <property type="term" value="F:nickel cation binding"/>
    <property type="evidence" value="ECO:0007669"/>
    <property type="project" value="InterPro"/>
</dbReference>
<dbReference type="Gene3D" id="1.10.645.10">
    <property type="entry name" value="Cytochrome-c3 Hydrogenase, chain B"/>
    <property type="match status" value="1"/>
</dbReference>
<dbReference type="Pfam" id="PF00374">
    <property type="entry name" value="NiFeSe_Hases"/>
    <property type="match status" value="2"/>
</dbReference>
<keyword evidence="2" id="KW-0533">Nickel</keyword>
<organism evidence="3 4">
    <name type="scientific">Thermococcus paralvinellae</name>
    <dbReference type="NCBI Taxonomy" id="582419"/>
    <lineage>
        <taxon>Archaea</taxon>
        <taxon>Methanobacteriati</taxon>
        <taxon>Methanobacteriota</taxon>
        <taxon>Thermococci</taxon>
        <taxon>Thermococcales</taxon>
        <taxon>Thermococcaceae</taxon>
        <taxon>Thermococcus</taxon>
    </lineage>
</organism>
<reference evidence="3 4" key="1">
    <citation type="journal article" date="2014" name="Int. J. Syst. Evol. Microbiol.">
        <title>Thermococcus paralvinellae sp. nov. and Thermococcus cleftensis sp. nov. of hyperthermophilic heterotrophs from deep-sea hydrothermal vents.</title>
        <authorList>
            <person name="Hensley S.A."/>
            <person name="Jung J.H."/>
            <person name="Park C.S."/>
            <person name="Holden J.F."/>
        </authorList>
    </citation>
    <scope>NUCLEOTIDE SEQUENCE [LARGE SCALE GENOMIC DNA]</scope>
    <source>
        <strain evidence="3 4">ES1</strain>
    </source>
</reference>
<keyword evidence="2" id="KW-0408">Iron</keyword>
<dbReference type="InterPro" id="IPR029014">
    <property type="entry name" value="NiFe-Hase_large"/>
</dbReference>
<dbReference type="EMBL" id="CP006965">
    <property type="protein sequence ID" value="AHF80876.1"/>
    <property type="molecule type" value="Genomic_DNA"/>
</dbReference>
<evidence type="ECO:0000313" key="4">
    <source>
        <dbReference type="Proteomes" id="UP000019027"/>
    </source>
</evidence>
<dbReference type="SUPFAM" id="SSF56762">
    <property type="entry name" value="HydB/Nqo4-like"/>
    <property type="match status" value="1"/>
</dbReference>
<feature type="binding site" evidence="2">
    <location>
        <position position="49"/>
    </location>
    <ligand>
        <name>Mg(2+)</name>
        <dbReference type="ChEBI" id="CHEBI:18420"/>
    </ligand>
</feature>
<dbReference type="GO" id="GO:0008901">
    <property type="term" value="F:ferredoxin hydrogenase activity"/>
    <property type="evidence" value="ECO:0007669"/>
    <property type="project" value="InterPro"/>
</dbReference>
<feature type="binding site" evidence="2">
    <location>
        <position position="71"/>
    </location>
    <ligand>
        <name>Ni(2+)</name>
        <dbReference type="ChEBI" id="CHEBI:49786"/>
    </ligand>
</feature>
<dbReference type="InterPro" id="IPR018194">
    <property type="entry name" value="Ni-dep_hyd_lsu_Ni_BS"/>
</dbReference>
<feature type="binding site" evidence="2">
    <location>
        <position position="68"/>
    </location>
    <ligand>
        <name>Ni(2+)</name>
        <dbReference type="ChEBI" id="CHEBI:49786"/>
    </ligand>
</feature>
<dbReference type="PANTHER" id="PTHR43600:SF1">
    <property type="entry name" value="COENZYME F420 HYDROGENASE SUBUNIT ALPHA"/>
    <property type="match status" value="1"/>
</dbReference>
<dbReference type="KEGG" id="ths:TES1_1498"/>
<dbReference type="AlphaFoldDB" id="W0I458"/>
<dbReference type="RefSeq" id="WP_042681695.1">
    <property type="nucleotide sequence ID" value="NZ_CP006965.1"/>
</dbReference>
<keyword evidence="2" id="KW-0460">Magnesium</keyword>
<dbReference type="OrthoDB" id="42371at2157"/>
<comment type="cofactor">
    <cofactor evidence="2">
        <name>Ni(2+)</name>
        <dbReference type="ChEBI" id="CHEBI:49786"/>
    </cofactor>
</comment>
<sequence>MNEFKSTPNYIPLESITRIMGEAKLVFQQEDGIVQDAFFISTAPLRGFEKLVIGKDSLFTIKAVMRICGVCHVAHANAAAEAIESAVGISPPRNALLVRELLGLVNRIQTHILLLLMVSADMIVKEKRNELILCLIRLYDKVSDYLLKLGGGATHPPYLTIGGISRVPKWSVWNHLKAKLPRIKKEWEDIRYSLLDEDNLTEIADELRAKMVRNEFLASDLFFGDKYKISFKEIQTVPYWEYREEPRKLVNEATVMVAFYKGKPVEVGPRARLTLLTPFKGISLFGLYAARILEIELAFERMKELFNNINIKEPFRRQNIIFGPGRGIGAYEAPRGTLLHYVELDEEGKISGLKIVTPTMFNIPVIENAVKGLTVEAAEAAVRLFDPCIPCATHVEHIQKN</sequence>
<dbReference type="PROSITE" id="PS00507">
    <property type="entry name" value="NI_HGENASE_L_1"/>
    <property type="match status" value="1"/>
</dbReference>
<evidence type="ECO:0000313" key="3">
    <source>
        <dbReference type="EMBL" id="AHF80876.1"/>
    </source>
</evidence>
<evidence type="ECO:0000256" key="1">
    <source>
        <dbReference type="ARBA" id="ARBA00023002"/>
    </source>
</evidence>
<comment type="cofactor">
    <cofactor evidence="2">
        <name>Fe cation</name>
        <dbReference type="ChEBI" id="CHEBI:24875"/>
    </cofactor>
</comment>
<dbReference type="GeneID" id="24907897"/>
<accession>W0I458</accession>
<protein>
    <submittedName>
        <fullName evidence="3">Coenzyme F420 hydrogenase subunit alpha</fullName>
    </submittedName>
</protein>
<feature type="binding site" evidence="2">
    <location>
        <position position="394"/>
    </location>
    <ligand>
        <name>Mg(2+)</name>
        <dbReference type="ChEBI" id="CHEBI:18420"/>
    </ligand>
</feature>
<evidence type="ECO:0000256" key="2">
    <source>
        <dbReference type="PIRSR" id="PIRSR601501-1"/>
    </source>
</evidence>
<feature type="binding site" evidence="2">
    <location>
        <position position="388"/>
    </location>
    <ligand>
        <name>Ni(2+)</name>
        <dbReference type="ChEBI" id="CHEBI:49786"/>
    </ligand>
</feature>
<name>W0I458_9EURY</name>
<proteinExistence type="predicted"/>
<feature type="binding site" evidence="2">
    <location>
        <position position="391"/>
    </location>
    <ligand>
        <name>Fe cation</name>
        <dbReference type="ChEBI" id="CHEBI:24875"/>
    </ligand>
</feature>
<keyword evidence="2" id="KW-0479">Metal-binding</keyword>
<gene>
    <name evidence="3" type="ORF">TES1_1498</name>
</gene>
<keyword evidence="4" id="KW-1185">Reference proteome</keyword>